<evidence type="ECO:0000256" key="1">
    <source>
        <dbReference type="SAM" id="SignalP"/>
    </source>
</evidence>
<keyword evidence="1" id="KW-0732">Signal</keyword>
<dbReference type="PANTHER" id="PTHR32278">
    <property type="entry name" value="F-BOX DOMAIN-CONTAINING PROTEIN"/>
    <property type="match status" value="1"/>
</dbReference>
<feature type="signal peptide" evidence="1">
    <location>
        <begin position="1"/>
        <end position="19"/>
    </location>
</feature>
<gene>
    <name evidence="2" type="ORF">L1049_021029</name>
</gene>
<dbReference type="EMBL" id="JBBPBK010000001">
    <property type="protein sequence ID" value="KAK9293045.1"/>
    <property type="molecule type" value="Genomic_DNA"/>
</dbReference>
<keyword evidence="3" id="KW-1185">Reference proteome</keyword>
<dbReference type="Pfam" id="PF14299">
    <property type="entry name" value="PP2"/>
    <property type="match status" value="2"/>
</dbReference>
<dbReference type="PANTHER" id="PTHR32278:SF11">
    <property type="entry name" value="F-BOX DOMAIN-CONTAINING PROTEIN"/>
    <property type="match status" value="1"/>
</dbReference>
<proteinExistence type="predicted"/>
<comment type="caution">
    <text evidence="2">The sequence shown here is derived from an EMBL/GenBank/DDBJ whole genome shotgun (WGS) entry which is preliminary data.</text>
</comment>
<feature type="chain" id="PRO_5042899868" evidence="1">
    <location>
        <begin position="20"/>
        <end position="301"/>
    </location>
</feature>
<organism evidence="2 3">
    <name type="scientific">Liquidambar formosana</name>
    <name type="common">Formosan gum</name>
    <dbReference type="NCBI Taxonomy" id="63359"/>
    <lineage>
        <taxon>Eukaryota</taxon>
        <taxon>Viridiplantae</taxon>
        <taxon>Streptophyta</taxon>
        <taxon>Embryophyta</taxon>
        <taxon>Tracheophyta</taxon>
        <taxon>Spermatophyta</taxon>
        <taxon>Magnoliopsida</taxon>
        <taxon>eudicotyledons</taxon>
        <taxon>Gunneridae</taxon>
        <taxon>Pentapetalae</taxon>
        <taxon>Saxifragales</taxon>
        <taxon>Altingiaceae</taxon>
        <taxon>Liquidambar</taxon>
    </lineage>
</organism>
<dbReference type="InterPro" id="IPR025886">
    <property type="entry name" value="PP2-like"/>
</dbReference>
<evidence type="ECO:0000313" key="2">
    <source>
        <dbReference type="EMBL" id="KAK9293045.1"/>
    </source>
</evidence>
<accession>A0AAP0SDX5</accession>
<protein>
    <submittedName>
        <fullName evidence="2">Uncharacterized protein</fullName>
    </submittedName>
</protein>
<sequence>MSVTYALMLTRCISVIAFAISLTLEKSSGKISYILSARELSIVWSDDPMFLEAVELRTIWWLEVHGKIKTKLLSPNTTYGAYLIIKILDRAYGLDSIPAEISVEVGRNQIFSLEKSTKKKRYILSARELSITWASNPLYWSWKPLFQSRFPEGVELVTIWWLEIKGKIKTQMLSPKTTYGAYLIVKIVDRAYGLDTLPSEVSVEVGNYQSRGSIYLRRHQSKKQSWEGDYFLNRIEALRSRAIKGEHRVPCEREDGWMEIELGEFYNDGGDEEVKMSLREVKGSHLKGGLVVEGIEVRPKE</sequence>
<evidence type="ECO:0000313" key="3">
    <source>
        <dbReference type="Proteomes" id="UP001415857"/>
    </source>
</evidence>
<name>A0AAP0SDX5_LIQFO</name>
<dbReference type="AlphaFoldDB" id="A0AAP0SDX5"/>
<dbReference type="Proteomes" id="UP001415857">
    <property type="component" value="Unassembled WGS sequence"/>
</dbReference>
<reference evidence="2 3" key="1">
    <citation type="journal article" date="2024" name="Plant J.">
        <title>Genome sequences and population genomics reveal climatic adaptation and genomic divergence between two closely related sweetgum species.</title>
        <authorList>
            <person name="Xu W.Q."/>
            <person name="Ren C.Q."/>
            <person name="Zhang X.Y."/>
            <person name="Comes H.P."/>
            <person name="Liu X.H."/>
            <person name="Li Y.G."/>
            <person name="Kettle C.J."/>
            <person name="Jalonen R."/>
            <person name="Gaisberger H."/>
            <person name="Ma Y.Z."/>
            <person name="Qiu Y.X."/>
        </authorList>
    </citation>
    <scope>NUCLEOTIDE SEQUENCE [LARGE SCALE GENOMIC DNA]</scope>
    <source>
        <strain evidence="2">Hangzhou</strain>
    </source>
</reference>